<dbReference type="SFLD" id="SFLDS00003">
    <property type="entry name" value="Haloacid_Dehalogenase"/>
    <property type="match status" value="1"/>
</dbReference>
<name>A0A4R0N945_9SPHI</name>
<dbReference type="Pfam" id="PF00702">
    <property type="entry name" value="Hydrolase"/>
    <property type="match status" value="1"/>
</dbReference>
<dbReference type="PANTHER" id="PTHR43611">
    <property type="entry name" value="ALPHA-D-GLUCOSE 1-PHOSPHATE PHOSPHATASE"/>
    <property type="match status" value="1"/>
</dbReference>
<proteinExistence type="predicted"/>
<comment type="caution">
    <text evidence="1">The sequence shown here is derived from an EMBL/GenBank/DDBJ whole genome shotgun (WGS) entry which is preliminary data.</text>
</comment>
<gene>
    <name evidence="1" type="ORF">EZ444_11825</name>
</gene>
<dbReference type="NCBIfam" id="TIGR01509">
    <property type="entry name" value="HAD-SF-IA-v3"/>
    <property type="match status" value="1"/>
</dbReference>
<dbReference type="EMBL" id="SJSM01000005">
    <property type="protein sequence ID" value="TCC96650.1"/>
    <property type="molecule type" value="Genomic_DNA"/>
</dbReference>
<keyword evidence="1" id="KW-0378">Hydrolase</keyword>
<dbReference type="AlphaFoldDB" id="A0A4R0N945"/>
<evidence type="ECO:0000313" key="1">
    <source>
        <dbReference type="EMBL" id="TCC96650.1"/>
    </source>
</evidence>
<dbReference type="PANTHER" id="PTHR43611:SF3">
    <property type="entry name" value="FLAVIN MONONUCLEOTIDE HYDROLASE 1, CHLOROPLATIC"/>
    <property type="match status" value="1"/>
</dbReference>
<dbReference type="SUPFAM" id="SSF56784">
    <property type="entry name" value="HAD-like"/>
    <property type="match status" value="1"/>
</dbReference>
<protein>
    <submittedName>
        <fullName evidence="1">HAD family hydrolase</fullName>
    </submittedName>
</protein>
<sequence length="203" mass="23454">METIKVVFFDVGGVLLNNGWGHQSRQEAARLFDLDYSEMEVLHSFIFNVYEIGKITLDDYLDTVVFNHPRSFTKEDFKTFMFAQSEELPGLLQWLKDWKRSCGFRIISINNEGRELNDYRIKKFGLHDCFDAFVSSCEVGMRKPDPGIFKLAMGIAQVSTEECVYFDDRIMLAEAAQKLGIRSIHHQDFLSTKTILEEIKSSV</sequence>
<dbReference type="RefSeq" id="WP_131609024.1">
    <property type="nucleotide sequence ID" value="NZ_SJSM01000005.1"/>
</dbReference>
<dbReference type="InterPro" id="IPR023214">
    <property type="entry name" value="HAD_sf"/>
</dbReference>
<dbReference type="Gene3D" id="3.40.50.1000">
    <property type="entry name" value="HAD superfamily/HAD-like"/>
    <property type="match status" value="1"/>
</dbReference>
<dbReference type="Proteomes" id="UP000291117">
    <property type="component" value="Unassembled WGS sequence"/>
</dbReference>
<dbReference type="Gene3D" id="1.10.150.240">
    <property type="entry name" value="Putative phosphatase, domain 2"/>
    <property type="match status" value="1"/>
</dbReference>
<dbReference type="OrthoDB" id="9797415at2"/>
<dbReference type="InterPro" id="IPR006439">
    <property type="entry name" value="HAD-SF_hydro_IA"/>
</dbReference>
<dbReference type="InterPro" id="IPR023198">
    <property type="entry name" value="PGP-like_dom2"/>
</dbReference>
<keyword evidence="2" id="KW-1185">Reference proteome</keyword>
<dbReference type="GO" id="GO:0016787">
    <property type="term" value="F:hydrolase activity"/>
    <property type="evidence" value="ECO:0007669"/>
    <property type="project" value="UniProtKB-KW"/>
</dbReference>
<dbReference type="InterPro" id="IPR036412">
    <property type="entry name" value="HAD-like_sf"/>
</dbReference>
<accession>A0A4R0N945</accession>
<evidence type="ECO:0000313" key="2">
    <source>
        <dbReference type="Proteomes" id="UP000291117"/>
    </source>
</evidence>
<reference evidence="1 2" key="1">
    <citation type="submission" date="2019-02" db="EMBL/GenBank/DDBJ databases">
        <title>Pedobacter sp. RP-3-8 sp. nov., isolated from Arctic soil.</title>
        <authorList>
            <person name="Dahal R.H."/>
        </authorList>
    </citation>
    <scope>NUCLEOTIDE SEQUENCE [LARGE SCALE GENOMIC DNA]</scope>
    <source>
        <strain evidence="1 2">RP-3-8</strain>
    </source>
</reference>
<dbReference type="SFLD" id="SFLDG01129">
    <property type="entry name" value="C1.5:_HAD__Beta-PGM__Phosphata"/>
    <property type="match status" value="1"/>
</dbReference>
<organism evidence="1 2">
    <name type="scientific">Pedobacter hiemivivus</name>
    <dbReference type="NCBI Taxonomy" id="2530454"/>
    <lineage>
        <taxon>Bacteria</taxon>
        <taxon>Pseudomonadati</taxon>
        <taxon>Bacteroidota</taxon>
        <taxon>Sphingobacteriia</taxon>
        <taxon>Sphingobacteriales</taxon>
        <taxon>Sphingobacteriaceae</taxon>
        <taxon>Pedobacter</taxon>
    </lineage>
</organism>